<dbReference type="CDD" id="cd02440">
    <property type="entry name" value="AdoMet_MTases"/>
    <property type="match status" value="1"/>
</dbReference>
<dbReference type="InterPro" id="IPR013216">
    <property type="entry name" value="Methyltransf_11"/>
</dbReference>
<proteinExistence type="predicted"/>
<dbReference type="OrthoDB" id="10017101at2759"/>
<dbReference type="SUPFAM" id="SSF53335">
    <property type="entry name" value="S-adenosyl-L-methionine-dependent methyltransferases"/>
    <property type="match status" value="1"/>
</dbReference>
<dbReference type="PANTHER" id="PTHR43591">
    <property type="entry name" value="METHYLTRANSFERASE"/>
    <property type="match status" value="1"/>
</dbReference>
<reference evidence="2 3" key="1">
    <citation type="journal article" date="2018" name="Genome Biol. Evol.">
        <title>Multiple Roots of Fruiting Body Formation in Amoebozoa.</title>
        <authorList>
            <person name="Hillmann F."/>
            <person name="Forbes G."/>
            <person name="Novohradska S."/>
            <person name="Ferling I."/>
            <person name="Riege K."/>
            <person name="Groth M."/>
            <person name="Westermann M."/>
            <person name="Marz M."/>
            <person name="Spaller T."/>
            <person name="Winckler T."/>
            <person name="Schaap P."/>
            <person name="Glockner G."/>
        </authorList>
    </citation>
    <scope>NUCLEOTIDE SEQUENCE [LARGE SCALE GENOMIC DNA]</scope>
    <source>
        <strain evidence="2 3">Jena</strain>
    </source>
</reference>
<dbReference type="AlphaFoldDB" id="A0A2P6N6W5"/>
<name>A0A2P6N6W5_9EUKA</name>
<keyword evidence="2" id="KW-0808">Transferase</keyword>
<dbReference type="EMBL" id="MDYQ01000175">
    <property type="protein sequence ID" value="PRP79677.1"/>
    <property type="molecule type" value="Genomic_DNA"/>
</dbReference>
<dbReference type="Gene3D" id="3.40.50.150">
    <property type="entry name" value="Vaccinia Virus protein VP39"/>
    <property type="match status" value="1"/>
</dbReference>
<gene>
    <name evidence="2" type="ORF">PROFUN_12575</name>
</gene>
<dbReference type="InterPro" id="IPR029063">
    <property type="entry name" value="SAM-dependent_MTases_sf"/>
</dbReference>
<keyword evidence="2" id="KW-0489">Methyltransferase</keyword>
<accession>A0A2P6N6W5</accession>
<dbReference type="PANTHER" id="PTHR43591:SF24">
    <property type="entry name" value="2-METHOXY-6-POLYPRENYL-1,4-BENZOQUINOL METHYLASE, MITOCHONDRIAL"/>
    <property type="match status" value="1"/>
</dbReference>
<feature type="domain" description="Methyltransferase type 11" evidence="1">
    <location>
        <begin position="34"/>
        <end position="132"/>
    </location>
</feature>
<dbReference type="Proteomes" id="UP000241769">
    <property type="component" value="Unassembled WGS sequence"/>
</dbReference>
<dbReference type="GO" id="GO:0008757">
    <property type="term" value="F:S-adenosylmethionine-dependent methyltransferase activity"/>
    <property type="evidence" value="ECO:0007669"/>
    <property type="project" value="InterPro"/>
</dbReference>
<protein>
    <submittedName>
        <fullName evidence="2">Methyltransferase type 11</fullName>
    </submittedName>
</protein>
<sequence length="250" mass="28362">MDIEDDSESLSGSTNTKMVAERFITKISDDSTVLDIGCGFGTVTEALMNRQHRAKVCAIDVSESCVQVMRGKKERHEWSNVECLVADAQALPFPEDSFDVVISNLLIQNVTHPRDVVTEAYRVLKRGGQFILSFWTHSGLAEIGADMMERLIGDRGSMYGHIHTIEKARELLLDGGFINISDDRVEDSMYLTDWNDEMMEWSLMIFAPSVSQWKDHLAIRFITDMKKKMQHIKRENVAIKMEAIIITATK</sequence>
<evidence type="ECO:0000313" key="3">
    <source>
        <dbReference type="Proteomes" id="UP000241769"/>
    </source>
</evidence>
<dbReference type="InParanoid" id="A0A2P6N6W5"/>
<dbReference type="Pfam" id="PF08241">
    <property type="entry name" value="Methyltransf_11"/>
    <property type="match status" value="1"/>
</dbReference>
<comment type="caution">
    <text evidence="2">The sequence shown here is derived from an EMBL/GenBank/DDBJ whole genome shotgun (WGS) entry which is preliminary data.</text>
</comment>
<keyword evidence="3" id="KW-1185">Reference proteome</keyword>
<organism evidence="2 3">
    <name type="scientific">Planoprotostelium fungivorum</name>
    <dbReference type="NCBI Taxonomy" id="1890364"/>
    <lineage>
        <taxon>Eukaryota</taxon>
        <taxon>Amoebozoa</taxon>
        <taxon>Evosea</taxon>
        <taxon>Variosea</taxon>
        <taxon>Cavosteliida</taxon>
        <taxon>Cavosteliaceae</taxon>
        <taxon>Planoprotostelium</taxon>
    </lineage>
</organism>
<evidence type="ECO:0000313" key="2">
    <source>
        <dbReference type="EMBL" id="PRP79677.1"/>
    </source>
</evidence>
<dbReference type="STRING" id="1890364.A0A2P6N6W5"/>
<dbReference type="GO" id="GO:0032259">
    <property type="term" value="P:methylation"/>
    <property type="evidence" value="ECO:0007669"/>
    <property type="project" value="UniProtKB-KW"/>
</dbReference>
<evidence type="ECO:0000259" key="1">
    <source>
        <dbReference type="Pfam" id="PF08241"/>
    </source>
</evidence>